<feature type="compositionally biased region" description="Low complexity" evidence="1">
    <location>
        <begin position="121"/>
        <end position="132"/>
    </location>
</feature>
<dbReference type="SUPFAM" id="SSF52799">
    <property type="entry name" value="(Phosphotyrosine protein) phosphatases II"/>
    <property type="match status" value="1"/>
</dbReference>
<evidence type="ECO:0000256" key="1">
    <source>
        <dbReference type="SAM" id="MobiDB-lite"/>
    </source>
</evidence>
<dbReference type="AlphaFoldDB" id="A0A139ASV7"/>
<dbReference type="Gene3D" id="3.90.190.10">
    <property type="entry name" value="Protein tyrosine phosphatase superfamily"/>
    <property type="match status" value="1"/>
</dbReference>
<protein>
    <submittedName>
        <fullName evidence="2">Uncharacterized protein</fullName>
    </submittedName>
</protein>
<dbReference type="InterPro" id="IPR029021">
    <property type="entry name" value="Prot-tyrosine_phosphatase-like"/>
</dbReference>
<dbReference type="EMBL" id="KQ965737">
    <property type="protein sequence ID" value="KXS19816.1"/>
    <property type="molecule type" value="Genomic_DNA"/>
</dbReference>
<organism evidence="2 3">
    <name type="scientific">Gonapodya prolifera (strain JEL478)</name>
    <name type="common">Monoblepharis prolifera</name>
    <dbReference type="NCBI Taxonomy" id="1344416"/>
    <lineage>
        <taxon>Eukaryota</taxon>
        <taxon>Fungi</taxon>
        <taxon>Fungi incertae sedis</taxon>
        <taxon>Chytridiomycota</taxon>
        <taxon>Chytridiomycota incertae sedis</taxon>
        <taxon>Monoblepharidomycetes</taxon>
        <taxon>Monoblepharidales</taxon>
        <taxon>Gonapodyaceae</taxon>
        <taxon>Gonapodya</taxon>
    </lineage>
</organism>
<feature type="region of interest" description="Disordered" evidence="1">
    <location>
        <begin position="115"/>
        <end position="180"/>
    </location>
</feature>
<reference evidence="2 3" key="1">
    <citation type="journal article" date="2015" name="Genome Biol. Evol.">
        <title>Phylogenomic analyses indicate that early fungi evolved digesting cell walls of algal ancestors of land plants.</title>
        <authorList>
            <person name="Chang Y."/>
            <person name="Wang S."/>
            <person name="Sekimoto S."/>
            <person name="Aerts A.L."/>
            <person name="Choi C."/>
            <person name="Clum A."/>
            <person name="LaButti K.M."/>
            <person name="Lindquist E.A."/>
            <person name="Yee Ngan C."/>
            <person name="Ohm R.A."/>
            <person name="Salamov A.A."/>
            <person name="Grigoriev I.V."/>
            <person name="Spatafora J.W."/>
            <person name="Berbee M.L."/>
        </authorList>
    </citation>
    <scope>NUCLEOTIDE SEQUENCE [LARGE SCALE GENOMIC DNA]</scope>
    <source>
        <strain evidence="2 3">JEL478</strain>
    </source>
</reference>
<keyword evidence="3" id="KW-1185">Reference proteome</keyword>
<name>A0A139ASV7_GONPJ</name>
<evidence type="ECO:0000313" key="3">
    <source>
        <dbReference type="Proteomes" id="UP000070544"/>
    </source>
</evidence>
<dbReference type="Proteomes" id="UP000070544">
    <property type="component" value="Unassembled WGS sequence"/>
</dbReference>
<feature type="compositionally biased region" description="Basic and acidic residues" evidence="1">
    <location>
        <begin position="133"/>
        <end position="143"/>
    </location>
</feature>
<evidence type="ECO:0000313" key="2">
    <source>
        <dbReference type="EMBL" id="KXS19816.1"/>
    </source>
</evidence>
<gene>
    <name evidence="2" type="ORF">M427DRAFT_430578</name>
</gene>
<proteinExistence type="predicted"/>
<sequence length="228" mass="24723">MSSQGAAASAASLPPFLAAIEALPRTRPPPANSSSQPQARRGQTALLQQPLTKREHLWQTFLLIDAESSEKHKAVMMGLPGNAWSCLDALATQSVERNRYTNVVPYNHNRVRLGFVDPSRRSGGAVGASKAGSTERRDGEESAGKSSSTRTQNVKGDASLSQPRSIGRNDASSYRNGQKDGSVCNDQENEFCDYFNARLALPTFFYLDLIVWHGSVRSSSTGLKLHTS</sequence>
<accession>A0A139ASV7</accession>
<feature type="compositionally biased region" description="Polar residues" evidence="1">
    <location>
        <begin position="144"/>
        <end position="176"/>
    </location>
</feature>